<dbReference type="PROSITE" id="PS50972">
    <property type="entry name" value="PTERIN_BINDING"/>
    <property type="match status" value="1"/>
</dbReference>
<evidence type="ECO:0000256" key="9">
    <source>
        <dbReference type="RuleBase" id="RU003862"/>
    </source>
</evidence>
<dbReference type="GO" id="GO:0008705">
    <property type="term" value="F:methionine synthase activity"/>
    <property type="evidence" value="ECO:0007669"/>
    <property type="project" value="TreeGrafter"/>
</dbReference>
<gene>
    <name evidence="11" type="primary">yitJ_2</name>
    <name evidence="11" type="ORF">SMSP2_00342</name>
</gene>
<keyword evidence="6 11" id="KW-0808">Transferase</keyword>
<evidence type="ECO:0000256" key="5">
    <source>
        <dbReference type="ARBA" id="ARBA00022630"/>
    </source>
</evidence>
<evidence type="ECO:0000256" key="4">
    <source>
        <dbReference type="ARBA" id="ARBA00022603"/>
    </source>
</evidence>
<dbReference type="InterPro" id="IPR050554">
    <property type="entry name" value="Met_Synthase/Corrinoid"/>
</dbReference>
<comment type="cofactor">
    <cofactor evidence="1 9">
        <name>FAD</name>
        <dbReference type="ChEBI" id="CHEBI:57692"/>
    </cofactor>
</comment>
<evidence type="ECO:0000256" key="6">
    <source>
        <dbReference type="ARBA" id="ARBA00022679"/>
    </source>
</evidence>
<evidence type="ECO:0000313" key="12">
    <source>
        <dbReference type="Proteomes" id="UP000188181"/>
    </source>
</evidence>
<dbReference type="SUPFAM" id="SSF51730">
    <property type="entry name" value="FAD-linked oxidoreductase"/>
    <property type="match status" value="1"/>
</dbReference>
<dbReference type="UniPathway" id="UPA00193"/>
<dbReference type="SUPFAM" id="SSF51717">
    <property type="entry name" value="Dihydropteroate synthetase-like"/>
    <property type="match status" value="1"/>
</dbReference>
<dbReference type="OrthoDB" id="270412at2"/>
<dbReference type="KEGG" id="pbas:SMSP2_00342"/>
<keyword evidence="12" id="KW-1185">Reference proteome</keyword>
<dbReference type="InterPro" id="IPR003171">
    <property type="entry name" value="Mehydrof_redctse-like"/>
</dbReference>
<comment type="similarity">
    <text evidence="3">Belongs to the vitamin-B12 dependent methionine synthase family.</text>
</comment>
<dbReference type="GO" id="GO:0005829">
    <property type="term" value="C:cytosol"/>
    <property type="evidence" value="ECO:0007669"/>
    <property type="project" value="TreeGrafter"/>
</dbReference>
<dbReference type="Gene3D" id="3.20.20.20">
    <property type="entry name" value="Dihydropteroate synthase-like"/>
    <property type="match status" value="1"/>
</dbReference>
<name>A0A1Q2MBA1_9BACT</name>
<evidence type="ECO:0000256" key="2">
    <source>
        <dbReference type="ARBA" id="ARBA00004777"/>
    </source>
</evidence>
<dbReference type="PANTHER" id="PTHR45833">
    <property type="entry name" value="METHIONINE SYNTHASE"/>
    <property type="match status" value="1"/>
</dbReference>
<keyword evidence="8 9" id="KW-0560">Oxidoreductase</keyword>
<dbReference type="EMBL" id="CP019646">
    <property type="protein sequence ID" value="AQQ70005.1"/>
    <property type="molecule type" value="Genomic_DNA"/>
</dbReference>
<dbReference type="Gene3D" id="3.20.20.220">
    <property type="match status" value="1"/>
</dbReference>
<accession>A0A1Q2MBA1</accession>
<comment type="pathway">
    <text evidence="2 9">One-carbon metabolism; tetrahydrofolate interconversion.</text>
</comment>
<dbReference type="STRING" id="1851148.SMSP2_00342"/>
<proteinExistence type="inferred from homology"/>
<dbReference type="Pfam" id="PF00809">
    <property type="entry name" value="Pterin_bind"/>
    <property type="match status" value="1"/>
</dbReference>
<keyword evidence="7 9" id="KW-0274">FAD</keyword>
<keyword evidence="5 9" id="KW-0285">Flavoprotein</keyword>
<dbReference type="Pfam" id="PF12225">
    <property type="entry name" value="DUF5981"/>
    <property type="match status" value="1"/>
</dbReference>
<dbReference type="Pfam" id="PF02219">
    <property type="entry name" value="MTHFR"/>
    <property type="match status" value="1"/>
</dbReference>
<dbReference type="GO" id="GO:0035999">
    <property type="term" value="P:tetrahydrofolate interconversion"/>
    <property type="evidence" value="ECO:0007669"/>
    <property type="project" value="UniProtKB-UniPathway"/>
</dbReference>
<evidence type="ECO:0000256" key="1">
    <source>
        <dbReference type="ARBA" id="ARBA00001974"/>
    </source>
</evidence>
<dbReference type="InterPro" id="IPR000489">
    <property type="entry name" value="Pterin-binding_dom"/>
</dbReference>
<evidence type="ECO:0000256" key="8">
    <source>
        <dbReference type="ARBA" id="ARBA00023002"/>
    </source>
</evidence>
<feature type="domain" description="Pterin-binding" evidence="10">
    <location>
        <begin position="508"/>
        <end position="804"/>
    </location>
</feature>
<dbReference type="AlphaFoldDB" id="A0A1Q2MBA1"/>
<keyword evidence="4 11" id="KW-0489">Methyltransferase</keyword>
<protein>
    <recommendedName>
        <fullName evidence="9">Methylenetetrahydrofolate reductase</fullName>
    </recommendedName>
</protein>
<evidence type="ECO:0000256" key="3">
    <source>
        <dbReference type="ARBA" id="ARBA00010398"/>
    </source>
</evidence>
<dbReference type="RefSeq" id="WP_146682301.1">
    <property type="nucleotide sequence ID" value="NZ_CP019646.1"/>
</dbReference>
<dbReference type="Proteomes" id="UP000188181">
    <property type="component" value="Chromosome"/>
</dbReference>
<dbReference type="GO" id="GO:0032259">
    <property type="term" value="P:methylation"/>
    <property type="evidence" value="ECO:0007669"/>
    <property type="project" value="UniProtKB-KW"/>
</dbReference>
<organism evidence="11 12">
    <name type="scientific">Limihaloglobus sulfuriphilus</name>
    <dbReference type="NCBI Taxonomy" id="1851148"/>
    <lineage>
        <taxon>Bacteria</taxon>
        <taxon>Pseudomonadati</taxon>
        <taxon>Planctomycetota</taxon>
        <taxon>Phycisphaerae</taxon>
        <taxon>Sedimentisphaerales</taxon>
        <taxon>Sedimentisphaeraceae</taxon>
        <taxon>Limihaloglobus</taxon>
    </lineage>
</organism>
<evidence type="ECO:0000259" key="10">
    <source>
        <dbReference type="PROSITE" id="PS50972"/>
    </source>
</evidence>
<evidence type="ECO:0000313" key="11">
    <source>
        <dbReference type="EMBL" id="AQQ70005.1"/>
    </source>
</evidence>
<comment type="similarity">
    <text evidence="9">Belongs to the methylenetetrahydrofolate reductase family.</text>
</comment>
<dbReference type="InterPro" id="IPR011005">
    <property type="entry name" value="Dihydropteroate_synth-like_sf"/>
</dbReference>
<evidence type="ECO:0000256" key="7">
    <source>
        <dbReference type="ARBA" id="ARBA00022827"/>
    </source>
</evidence>
<dbReference type="GO" id="GO:0004489">
    <property type="term" value="F:methylenetetrahydrofolate reductase [NAD(P)H] activity"/>
    <property type="evidence" value="ECO:0007669"/>
    <property type="project" value="InterPro"/>
</dbReference>
<reference evidence="12" key="1">
    <citation type="submission" date="2017-02" db="EMBL/GenBank/DDBJ databases">
        <title>Comparative genomics and description of representatives of a novel lineage of planctomycetes thriving in anoxic sediments.</title>
        <authorList>
            <person name="Spring S."/>
            <person name="Bunk B."/>
            <person name="Sproer C."/>
        </authorList>
    </citation>
    <scope>NUCLEOTIDE SEQUENCE [LARGE SCALE GENOMIC DNA]</scope>
    <source>
        <strain evidence="12">SM-Chi-D1</strain>
    </source>
</reference>
<dbReference type="InterPro" id="IPR022026">
    <property type="entry name" value="DUF5981"/>
</dbReference>
<dbReference type="InterPro" id="IPR029041">
    <property type="entry name" value="FAD-linked_oxidoreductase-like"/>
</dbReference>
<sequence>MSGKRLSQALKTRDKFVIVTELCSGPNCNLAPINKFMEAFRNSNGLDIPDEFDYVGITNPQSPGGVANIDPDVILAHLRQNDLLGELDFIPHLSCKDYNSDALVSRLYGYRASGIESILALTGDKPTVAQGVFDLESIGLLNKMRELNNESYIKAKPDGLEKVNTFFAGAAVSPFKYTEASQMQQYFKMEKKIRAGAEFLITQVGWDWRKSAELMRYLKDENLDTPVLGNVYFLSTLTPAPRLMHDRKLPGCFVSDEFFKKIISESVEDHIERAAQQVAMYKSIGAAGIDLGGVEDYQTFIKILKRAAEIGESWEAYKDNLCWPAKKSWYLYYETGEKVQLSKPKRKFRQKNFDFMHEHIINPESTVGKCLKSTMQVCGMDKAKGFCYSAFNGIEKPIKYWLFECEECGDCYLPENFSYCTIGGCEKGLDNAPCGDSTEDGYCCNNLDRICIGEYIYKAAAATEGGLEKLRARSNKPRMPELEHSASIVNYILSKDHTVKCPIINIGEMVHASIPNTGEVMKALHKLDNWDTANSRELEYIHSLIDQQARDGADYIAINLDAFGEDDPQLTAELMKKYVRLVRKWSHGVPACIDSSDDNVLKAGLAEWYNTKQKVGVPLINSIKEHTIDEIMPLKKDYKFKFIGLLVADEKQVTSDDPIGELFKIAEKIFDAAVNRYGFKPDDIFFDTTVFPLAIDMPMMPGQSGFTYRAFETIKRIKTHPQMKDCHCSLGVTNSVRDLPGRKIGVARAYVEVAMRYGLDAGIVNPSHKFGLKPADPELVKLVEAFAKIDGDSENLNEAMKLMGEFCSNNRKAVK</sequence>